<dbReference type="SUPFAM" id="SSF55154">
    <property type="entry name" value="CYTH-like phosphatases"/>
    <property type="match status" value="1"/>
</dbReference>
<proteinExistence type="predicted"/>
<dbReference type="PIRSF" id="PIRSF016487">
    <property type="entry name" value="CYTH_UCP016487"/>
    <property type="match status" value="1"/>
</dbReference>
<evidence type="ECO:0000313" key="3">
    <source>
        <dbReference type="EMBL" id="TCT35293.1"/>
    </source>
</evidence>
<accession>A0A4R3NJN2</accession>
<dbReference type="InterPro" id="IPR012042">
    <property type="entry name" value="NeuTTM/CthTTM-like"/>
</dbReference>
<evidence type="ECO:0000313" key="4">
    <source>
        <dbReference type="Proteomes" id="UP000295097"/>
    </source>
</evidence>
<organism evidence="3 4">
    <name type="scientific">Martelella mediterranea</name>
    <dbReference type="NCBI Taxonomy" id="293089"/>
    <lineage>
        <taxon>Bacteria</taxon>
        <taxon>Pseudomonadati</taxon>
        <taxon>Pseudomonadota</taxon>
        <taxon>Alphaproteobacteria</taxon>
        <taxon>Hyphomicrobiales</taxon>
        <taxon>Aurantimonadaceae</taxon>
        <taxon>Martelella</taxon>
    </lineage>
</organism>
<protein>
    <submittedName>
        <fullName evidence="3">CYTH domain-containing protein</fullName>
    </submittedName>
</protein>
<dbReference type="EMBL" id="SMAR01000027">
    <property type="protein sequence ID" value="TCT35293.1"/>
    <property type="molecule type" value="Genomic_DNA"/>
</dbReference>
<evidence type="ECO:0000256" key="1">
    <source>
        <dbReference type="PIRSR" id="PIRSR016487-1"/>
    </source>
</evidence>
<dbReference type="Proteomes" id="UP000295097">
    <property type="component" value="Unassembled WGS sequence"/>
</dbReference>
<evidence type="ECO:0000259" key="2">
    <source>
        <dbReference type="PROSITE" id="PS51707"/>
    </source>
</evidence>
<keyword evidence="4" id="KW-1185">Reference proteome</keyword>
<dbReference type="CDD" id="cd07891">
    <property type="entry name" value="CYTH-like_CthTTM-like_1"/>
    <property type="match status" value="1"/>
</dbReference>
<dbReference type="OrthoDB" id="9805588at2"/>
<dbReference type="PROSITE" id="PS51707">
    <property type="entry name" value="CYTH"/>
    <property type="match status" value="1"/>
</dbReference>
<reference evidence="3 4" key="1">
    <citation type="submission" date="2019-03" db="EMBL/GenBank/DDBJ databases">
        <title>Freshwater and sediment microbial communities from various areas in North America, analyzing microbe dynamics in response to fracking.</title>
        <authorList>
            <person name="Lamendella R."/>
        </authorList>
    </citation>
    <scope>NUCLEOTIDE SEQUENCE [LARGE SCALE GENOMIC DNA]</scope>
    <source>
        <strain evidence="3 4">175.2</strain>
    </source>
</reference>
<dbReference type="Pfam" id="PF01928">
    <property type="entry name" value="CYTH"/>
    <property type="match status" value="1"/>
</dbReference>
<gene>
    <name evidence="3" type="ORF">EDC90_102731</name>
</gene>
<dbReference type="InterPro" id="IPR033469">
    <property type="entry name" value="CYTH-like_dom_sf"/>
</dbReference>
<dbReference type="PANTHER" id="PTHR40114">
    <property type="entry name" value="SLR0698 PROTEIN"/>
    <property type="match status" value="1"/>
</dbReference>
<dbReference type="PANTHER" id="PTHR40114:SF1">
    <property type="entry name" value="SLR0698 PROTEIN"/>
    <property type="match status" value="1"/>
</dbReference>
<comment type="caution">
    <text evidence="3">The sequence shown here is derived from an EMBL/GenBank/DDBJ whole genome shotgun (WGS) entry which is preliminary data.</text>
</comment>
<feature type="active site" description="Proton acceptor" evidence="1">
    <location>
        <position position="30"/>
    </location>
</feature>
<dbReference type="Gene3D" id="2.40.320.10">
    <property type="entry name" value="Hypothetical Protein Pfu-838710-001"/>
    <property type="match status" value="1"/>
</dbReference>
<dbReference type="SMART" id="SM01118">
    <property type="entry name" value="CYTH"/>
    <property type="match status" value="1"/>
</dbReference>
<dbReference type="AlphaFoldDB" id="A0A4R3NJN2"/>
<dbReference type="RefSeq" id="WP_132313166.1">
    <property type="nucleotide sequence ID" value="NZ_SMAR01000027.1"/>
</dbReference>
<dbReference type="InterPro" id="IPR023577">
    <property type="entry name" value="CYTH_domain"/>
</dbReference>
<name>A0A4R3NJN2_9HYPH</name>
<feature type="domain" description="CYTH" evidence="2">
    <location>
        <begin position="2"/>
        <end position="149"/>
    </location>
</feature>
<sequence length="158" mass="17826">MAKEIERKFLVSGDEWKDLAEAGTRLTQAYIMGGPDRSLRVRIFNDQSARLTIKIGTAAMTRDEYEYDIPIDDAREMAEHATGVIIDKTRYRLPDGDFVWEIDVFHGAHAGLIVAEVELPDEDTQPAFPEWLGREVTGDNRYLNHTLSTTGGVPEETE</sequence>